<sequence length="56" mass="6329">MRFNKYTVMLMFLAIGSNAALSMWLKQGLLGVITAIVLLLIAAWTTKRPHTDNQHK</sequence>
<proteinExistence type="predicted"/>
<keyword evidence="1" id="KW-0812">Transmembrane</keyword>
<reference evidence="2" key="3">
    <citation type="submission" date="2022-11" db="EMBL/GenBank/DDBJ databases">
        <title>WGS-based characterization of Bacillus cereus isolated from food &amp; feed additives.</title>
        <authorList>
            <person name="Bogaerts B."/>
            <person name="Fraiture M.-A."/>
            <person name="Roosens N.H.C."/>
            <person name="De Keersmaecker S.C.J."/>
            <person name="Vanneste K."/>
        </authorList>
    </citation>
    <scope>NUCLEOTIDE SEQUENCE</scope>
    <source>
        <strain evidence="2">74.2</strain>
    </source>
</reference>
<dbReference type="Proteomes" id="UP000194499">
    <property type="component" value="Unassembled WGS sequence"/>
</dbReference>
<evidence type="ECO:0000313" key="4">
    <source>
        <dbReference type="Proteomes" id="UP000194499"/>
    </source>
</evidence>
<dbReference type="EMBL" id="FWZB01000039">
    <property type="protein sequence ID" value="SME11566.1"/>
    <property type="molecule type" value="Genomic_DNA"/>
</dbReference>
<dbReference type="AlphaFoldDB" id="A0A1Y5ZT32"/>
<evidence type="ECO:0000256" key="1">
    <source>
        <dbReference type="SAM" id="Phobius"/>
    </source>
</evidence>
<keyword evidence="1" id="KW-1133">Transmembrane helix</keyword>
<protein>
    <submittedName>
        <fullName evidence="3">Uncharacterized protein</fullName>
    </submittedName>
</protein>
<gene>
    <name evidence="3" type="ORF">BACERE00191_03084</name>
    <name evidence="2" type="ORF">OWO78_22640</name>
</gene>
<reference evidence="4" key="1">
    <citation type="submission" date="2017-04" db="EMBL/GenBank/DDBJ databases">
        <authorList>
            <person name="Criscuolo A."/>
        </authorList>
    </citation>
    <scope>NUCLEOTIDE SEQUENCE [LARGE SCALE GENOMIC DNA]</scope>
</reference>
<organism evidence="3 4">
    <name type="scientific">Bacillus pacificus</name>
    <dbReference type="NCBI Taxonomy" id="2026187"/>
    <lineage>
        <taxon>Bacteria</taxon>
        <taxon>Bacillati</taxon>
        <taxon>Bacillota</taxon>
        <taxon>Bacilli</taxon>
        <taxon>Bacillales</taxon>
        <taxon>Bacillaceae</taxon>
        <taxon>Bacillus</taxon>
        <taxon>Bacillus cereus group</taxon>
    </lineage>
</organism>
<name>A0A1Y5ZT32_9BACI</name>
<dbReference type="Proteomes" id="UP001174229">
    <property type="component" value="Unassembled WGS sequence"/>
</dbReference>
<evidence type="ECO:0000313" key="3">
    <source>
        <dbReference type="EMBL" id="SME11566.1"/>
    </source>
</evidence>
<evidence type="ECO:0000313" key="2">
    <source>
        <dbReference type="EMBL" id="MDK7394161.1"/>
    </source>
</evidence>
<accession>A0A1Y5ZT32</accession>
<feature type="transmembrane region" description="Helical" evidence="1">
    <location>
        <begin position="29"/>
        <end position="46"/>
    </location>
</feature>
<keyword evidence="1" id="KW-0472">Membrane</keyword>
<dbReference type="RefSeq" id="WP_001211982.1">
    <property type="nucleotide sequence ID" value="NZ_CP093424.1"/>
</dbReference>
<reference evidence="3" key="2">
    <citation type="submission" date="2017-04" db="EMBL/GenBank/DDBJ databases">
        <authorList>
            <person name="Afonso C.L."/>
            <person name="Miller P.J."/>
            <person name="Scott M.A."/>
            <person name="Spackman E."/>
            <person name="Goraichik I."/>
            <person name="Dimitrov K.M."/>
            <person name="Suarez D.L."/>
            <person name="Swayne D.E."/>
        </authorList>
    </citation>
    <scope>NUCLEOTIDE SEQUENCE [LARGE SCALE GENOMIC DNA]</scope>
    <source>
        <strain evidence="3">16-00191</strain>
    </source>
</reference>
<dbReference type="EMBL" id="JAPNPE010000013">
    <property type="protein sequence ID" value="MDK7394161.1"/>
    <property type="molecule type" value="Genomic_DNA"/>
</dbReference>